<comment type="caution">
    <text evidence="3">The sequence shown here is derived from an EMBL/GenBank/DDBJ whole genome shotgun (WGS) entry which is preliminary data.</text>
</comment>
<feature type="transmembrane region" description="Helical" evidence="1">
    <location>
        <begin position="189"/>
        <end position="209"/>
    </location>
</feature>
<feature type="transmembrane region" description="Helical" evidence="1">
    <location>
        <begin position="338"/>
        <end position="355"/>
    </location>
</feature>
<keyword evidence="2" id="KW-0732">Signal</keyword>
<gene>
    <name evidence="3" type="ORF">CBW46_012155</name>
</gene>
<evidence type="ECO:0000256" key="1">
    <source>
        <dbReference type="SAM" id="Phobius"/>
    </source>
</evidence>
<accession>A0A2W1NBP6</accession>
<keyword evidence="1" id="KW-0812">Transmembrane</keyword>
<dbReference type="InterPro" id="IPR032809">
    <property type="entry name" value="Put_HupE_UreJ"/>
</dbReference>
<evidence type="ECO:0000313" key="4">
    <source>
        <dbReference type="Proteomes" id="UP000214746"/>
    </source>
</evidence>
<keyword evidence="1" id="KW-1133">Transmembrane helix</keyword>
<evidence type="ECO:0000256" key="2">
    <source>
        <dbReference type="SAM" id="SignalP"/>
    </source>
</evidence>
<feature type="transmembrane region" description="Helical" evidence="1">
    <location>
        <begin position="302"/>
        <end position="326"/>
    </location>
</feature>
<dbReference type="RefSeq" id="WP_089200274.1">
    <property type="nucleotide sequence ID" value="NZ_NHRJ02000006.1"/>
</dbReference>
<dbReference type="OrthoDB" id="9808870at2"/>
<protein>
    <submittedName>
        <fullName evidence="3">HupE/UreJ family protein</fullName>
    </submittedName>
</protein>
<feature type="transmembrane region" description="Helical" evidence="1">
    <location>
        <begin position="272"/>
        <end position="290"/>
    </location>
</feature>
<dbReference type="Proteomes" id="UP000214746">
    <property type="component" value="Unassembled WGS sequence"/>
</dbReference>
<proteinExistence type="predicted"/>
<feature type="signal peptide" evidence="2">
    <location>
        <begin position="1"/>
        <end position="26"/>
    </location>
</feature>
<keyword evidence="4" id="KW-1185">Reference proteome</keyword>
<evidence type="ECO:0000313" key="3">
    <source>
        <dbReference type="EMBL" id="PZE20521.1"/>
    </source>
</evidence>
<dbReference type="EMBL" id="NHRJ02000006">
    <property type="protein sequence ID" value="PZE20521.1"/>
    <property type="molecule type" value="Genomic_DNA"/>
</dbReference>
<sequence length="360" mass="40048">MFTKHRTIIVILMLCFGLLAAPPASAHTDNSEGFSKVSGEPGKLRYHLMLDYFELGRVVMLEAMPDMPATELARKLEENRAAILTYIQDNLKVYINGQPVDGALVQSWVDTRIGRLYANLVLDYPNASNSNAVEISYGIFFDDNDELHRNITSYELNGREGQYVFSALNRGLPLGETWYIGQAMRFIQLGFHHIMIGLDHILFVVALVLTSKSVRDVLKTVTIFTLAHSVTLGLTALNIISVPSETVEPLIALSIAYVAIETCIMRQNKARPYIVFGFGLMHGVGFAGALELTGPLKASSLLSLGAFNIGVELGQLLVIGLLFVPLLLVRRYNWARRVEAVAMVSVFALGFFWYWERMLA</sequence>
<feature type="chain" id="PRO_5015986445" evidence="2">
    <location>
        <begin position="27"/>
        <end position="360"/>
    </location>
</feature>
<name>A0A2W1NBP6_PAEXE</name>
<organism evidence="3 4">
    <name type="scientific">Paenibacillus xerothermodurans</name>
    <dbReference type="NCBI Taxonomy" id="1977292"/>
    <lineage>
        <taxon>Bacteria</taxon>
        <taxon>Bacillati</taxon>
        <taxon>Bacillota</taxon>
        <taxon>Bacilli</taxon>
        <taxon>Bacillales</taxon>
        <taxon>Paenibacillaceae</taxon>
        <taxon>Paenibacillus</taxon>
    </lineage>
</organism>
<reference evidence="3" key="1">
    <citation type="submission" date="2018-06" db="EMBL/GenBank/DDBJ databases">
        <title>Paenibacillus xerothermodurans sp. nov. an extremely dry heat resistant spore forming bacterium isolated from the soil of Cape Canaveral, Florida.</title>
        <authorList>
            <person name="Seuylemezian A."/>
            <person name="Kaur N."/>
            <person name="Patil P."/>
            <person name="Patil P."/>
            <person name="Mayilraj S."/>
            <person name="Vaishampayan P."/>
        </authorList>
    </citation>
    <scope>NUCLEOTIDE SEQUENCE [LARGE SCALE GENOMIC DNA]</scope>
    <source>
        <strain evidence="3">ATCC 27380</strain>
    </source>
</reference>
<keyword evidence="1" id="KW-0472">Membrane</keyword>
<dbReference type="Pfam" id="PF13795">
    <property type="entry name" value="HupE_UreJ_2"/>
    <property type="match status" value="1"/>
</dbReference>
<dbReference type="AlphaFoldDB" id="A0A2W1NBP6"/>